<keyword evidence="3" id="KW-1185">Reference proteome</keyword>
<name>A0A8J5WTW1_ZIZPA</name>
<feature type="compositionally biased region" description="Basic residues" evidence="1">
    <location>
        <begin position="18"/>
        <end position="38"/>
    </location>
</feature>
<feature type="region of interest" description="Disordered" evidence="1">
    <location>
        <begin position="1"/>
        <end position="40"/>
    </location>
</feature>
<proteinExistence type="predicted"/>
<accession>A0A8J5WTW1</accession>
<organism evidence="2 3">
    <name type="scientific">Zizania palustris</name>
    <name type="common">Northern wild rice</name>
    <dbReference type="NCBI Taxonomy" id="103762"/>
    <lineage>
        <taxon>Eukaryota</taxon>
        <taxon>Viridiplantae</taxon>
        <taxon>Streptophyta</taxon>
        <taxon>Embryophyta</taxon>
        <taxon>Tracheophyta</taxon>
        <taxon>Spermatophyta</taxon>
        <taxon>Magnoliopsida</taxon>
        <taxon>Liliopsida</taxon>
        <taxon>Poales</taxon>
        <taxon>Poaceae</taxon>
        <taxon>BOP clade</taxon>
        <taxon>Oryzoideae</taxon>
        <taxon>Oryzeae</taxon>
        <taxon>Zizaniinae</taxon>
        <taxon>Zizania</taxon>
    </lineage>
</organism>
<dbReference type="Proteomes" id="UP000729402">
    <property type="component" value="Unassembled WGS sequence"/>
</dbReference>
<dbReference type="EMBL" id="JAAALK010000080">
    <property type="protein sequence ID" value="KAG8094657.1"/>
    <property type="molecule type" value="Genomic_DNA"/>
</dbReference>
<gene>
    <name evidence="2" type="ORF">GUJ93_ZPchr0012g19071</name>
</gene>
<reference evidence="2" key="1">
    <citation type="journal article" date="2021" name="bioRxiv">
        <title>Whole Genome Assembly and Annotation of Northern Wild Rice, Zizania palustris L., Supports a Whole Genome Duplication in the Zizania Genus.</title>
        <authorList>
            <person name="Haas M."/>
            <person name="Kono T."/>
            <person name="Macchietto M."/>
            <person name="Millas R."/>
            <person name="McGilp L."/>
            <person name="Shao M."/>
            <person name="Duquette J."/>
            <person name="Hirsch C.N."/>
            <person name="Kimball J."/>
        </authorList>
    </citation>
    <scope>NUCLEOTIDE SEQUENCE</scope>
    <source>
        <tissue evidence="2">Fresh leaf tissue</tissue>
    </source>
</reference>
<sequence length="69" mass="7303">MPETTAAAGSVRRFAGVSRRHGGGRRAKRERGGKGKRRGGGEVRVSLWLGLQRVFAGGHGHRADVVVLG</sequence>
<reference evidence="2" key="2">
    <citation type="submission" date="2021-02" db="EMBL/GenBank/DDBJ databases">
        <authorList>
            <person name="Kimball J.A."/>
            <person name="Haas M.W."/>
            <person name="Macchietto M."/>
            <person name="Kono T."/>
            <person name="Duquette J."/>
            <person name="Shao M."/>
        </authorList>
    </citation>
    <scope>NUCLEOTIDE SEQUENCE</scope>
    <source>
        <tissue evidence="2">Fresh leaf tissue</tissue>
    </source>
</reference>
<evidence type="ECO:0000313" key="2">
    <source>
        <dbReference type="EMBL" id="KAG8094657.1"/>
    </source>
</evidence>
<protein>
    <submittedName>
        <fullName evidence="2">Uncharacterized protein</fullName>
    </submittedName>
</protein>
<evidence type="ECO:0000256" key="1">
    <source>
        <dbReference type="SAM" id="MobiDB-lite"/>
    </source>
</evidence>
<dbReference type="AlphaFoldDB" id="A0A8J5WTW1"/>
<comment type="caution">
    <text evidence="2">The sequence shown here is derived from an EMBL/GenBank/DDBJ whole genome shotgun (WGS) entry which is preliminary data.</text>
</comment>
<evidence type="ECO:0000313" key="3">
    <source>
        <dbReference type="Proteomes" id="UP000729402"/>
    </source>
</evidence>